<reference evidence="1" key="2">
    <citation type="journal article" date="2021" name="PeerJ">
        <title>Extensive microbial diversity within the chicken gut microbiome revealed by metagenomics and culture.</title>
        <authorList>
            <person name="Gilroy R."/>
            <person name="Ravi A."/>
            <person name="Getino M."/>
            <person name="Pursley I."/>
            <person name="Horton D.L."/>
            <person name="Alikhan N.F."/>
            <person name="Baker D."/>
            <person name="Gharbi K."/>
            <person name="Hall N."/>
            <person name="Watson M."/>
            <person name="Adriaenssens E.M."/>
            <person name="Foster-Nyarko E."/>
            <person name="Jarju S."/>
            <person name="Secka A."/>
            <person name="Antonio M."/>
            <person name="Oren A."/>
            <person name="Chaudhuri R.R."/>
            <person name="La Ragione R."/>
            <person name="Hildebrand F."/>
            <person name="Pallen M.J."/>
        </authorList>
    </citation>
    <scope>NUCLEOTIDE SEQUENCE</scope>
    <source>
        <strain evidence="1">8207</strain>
    </source>
</reference>
<dbReference type="EMBL" id="JADINC010000015">
    <property type="protein sequence ID" value="MBO8424996.1"/>
    <property type="molecule type" value="Genomic_DNA"/>
</dbReference>
<dbReference type="InterPro" id="IPR029045">
    <property type="entry name" value="ClpP/crotonase-like_dom_sf"/>
</dbReference>
<dbReference type="Pfam" id="PF00574">
    <property type="entry name" value="CLP_protease"/>
    <property type="match status" value="1"/>
</dbReference>
<dbReference type="Gene3D" id="3.90.226.10">
    <property type="entry name" value="2-enoyl-CoA Hydratase, Chain A, domain 1"/>
    <property type="match status" value="1"/>
</dbReference>
<protein>
    <submittedName>
        <fullName evidence="1">ATP-dependent Clp protease proteolytic subunit</fullName>
    </submittedName>
</protein>
<sequence>MSDASKIINRSESNNYISGRKIFLLDELTTTSCAELIGNISNMVDELRWTTIDTEHISQITNPYILPQKHDQVIDIYINSGGGWLNTTKSIMTLLNIARAKGTIIRTTVMGTAASCASLIAIQGTPGFRIMYDQAYNLIHYGRSTYSVDKIDEIGRVAKYEREMRDSFNAPYLQYTNLTKHDLSKYQRTEFGNIPACECLEKNICDWILTADGRFISRDQHQR</sequence>
<organism evidence="1 2">
    <name type="scientific">Candidatus Enterousia avistercoris</name>
    <dbReference type="NCBI Taxonomy" id="2840788"/>
    <lineage>
        <taxon>Bacteria</taxon>
        <taxon>Pseudomonadati</taxon>
        <taxon>Pseudomonadota</taxon>
        <taxon>Alphaproteobacteria</taxon>
        <taxon>Candidatus Enterousia</taxon>
    </lineage>
</organism>
<comment type="caution">
    <text evidence="1">The sequence shown here is derived from an EMBL/GenBank/DDBJ whole genome shotgun (WGS) entry which is preliminary data.</text>
</comment>
<keyword evidence="1" id="KW-0645">Protease</keyword>
<dbReference type="SUPFAM" id="SSF52096">
    <property type="entry name" value="ClpP/crotonase"/>
    <property type="match status" value="1"/>
</dbReference>
<dbReference type="InterPro" id="IPR023562">
    <property type="entry name" value="ClpP/TepA"/>
</dbReference>
<accession>A0A9D9DEV9</accession>
<name>A0A9D9DEV9_9PROT</name>
<dbReference type="Proteomes" id="UP000823630">
    <property type="component" value="Unassembled WGS sequence"/>
</dbReference>
<reference evidence="1" key="1">
    <citation type="submission" date="2020-10" db="EMBL/GenBank/DDBJ databases">
        <authorList>
            <person name="Gilroy R."/>
        </authorList>
    </citation>
    <scope>NUCLEOTIDE SEQUENCE</scope>
    <source>
        <strain evidence="1">8207</strain>
    </source>
</reference>
<dbReference type="AlphaFoldDB" id="A0A9D9DEV9"/>
<proteinExistence type="predicted"/>
<evidence type="ECO:0000313" key="1">
    <source>
        <dbReference type="EMBL" id="MBO8424996.1"/>
    </source>
</evidence>
<keyword evidence="1" id="KW-0378">Hydrolase</keyword>
<gene>
    <name evidence="1" type="ORF">IAC69_00765</name>
</gene>
<dbReference type="GO" id="GO:0008233">
    <property type="term" value="F:peptidase activity"/>
    <property type="evidence" value="ECO:0007669"/>
    <property type="project" value="UniProtKB-KW"/>
</dbReference>
<evidence type="ECO:0000313" key="2">
    <source>
        <dbReference type="Proteomes" id="UP000823630"/>
    </source>
</evidence>
<dbReference type="GO" id="GO:0006508">
    <property type="term" value="P:proteolysis"/>
    <property type="evidence" value="ECO:0007669"/>
    <property type="project" value="UniProtKB-KW"/>
</dbReference>